<dbReference type="InterPro" id="IPR039426">
    <property type="entry name" value="TonB-dep_rcpt-like"/>
</dbReference>
<evidence type="ECO:0000256" key="6">
    <source>
        <dbReference type="ARBA" id="ARBA00023077"/>
    </source>
</evidence>
<dbReference type="PROSITE" id="PS01156">
    <property type="entry name" value="TONB_DEPENDENT_REC_2"/>
    <property type="match status" value="1"/>
</dbReference>
<dbReference type="InterPro" id="IPR000531">
    <property type="entry name" value="Beta-barrel_TonB"/>
</dbReference>
<feature type="signal peptide" evidence="12">
    <location>
        <begin position="1"/>
        <end position="25"/>
    </location>
</feature>
<dbReference type="GO" id="GO:0009279">
    <property type="term" value="C:cell outer membrane"/>
    <property type="evidence" value="ECO:0007669"/>
    <property type="project" value="UniProtKB-SubCell"/>
</dbReference>
<protein>
    <submittedName>
        <fullName evidence="15">TonB-dependent receptor</fullName>
    </submittedName>
</protein>
<keyword evidence="3 9" id="KW-1134">Transmembrane beta strand</keyword>
<feature type="domain" description="TonB-dependent receptor-like beta-barrel" evidence="13">
    <location>
        <begin position="395"/>
        <end position="878"/>
    </location>
</feature>
<keyword evidence="15" id="KW-0675">Receptor</keyword>
<dbReference type="OrthoDB" id="176248at2"/>
<keyword evidence="7 9" id="KW-0472">Membrane</keyword>
<evidence type="ECO:0000259" key="13">
    <source>
        <dbReference type="Pfam" id="PF00593"/>
    </source>
</evidence>
<dbReference type="SUPFAM" id="SSF56935">
    <property type="entry name" value="Porins"/>
    <property type="match status" value="1"/>
</dbReference>
<evidence type="ECO:0000256" key="8">
    <source>
        <dbReference type="ARBA" id="ARBA00023237"/>
    </source>
</evidence>
<dbReference type="PROSITE" id="PS52016">
    <property type="entry name" value="TONB_DEPENDENT_REC_3"/>
    <property type="match status" value="1"/>
</dbReference>
<keyword evidence="4 9" id="KW-0812">Transmembrane</keyword>
<evidence type="ECO:0000256" key="10">
    <source>
        <dbReference type="PROSITE-ProRule" id="PRU10144"/>
    </source>
</evidence>
<dbReference type="EMBL" id="MCBT01000046">
    <property type="protein sequence ID" value="OEG72753.1"/>
    <property type="molecule type" value="Genomic_DNA"/>
</dbReference>
<dbReference type="InterPro" id="IPR010917">
    <property type="entry name" value="TonB_rcpt_CS"/>
</dbReference>
<comment type="caution">
    <text evidence="15">The sequence shown here is derived from an EMBL/GenBank/DDBJ whole genome shotgun (WGS) entry which is preliminary data.</text>
</comment>
<dbReference type="PANTHER" id="PTHR47234:SF1">
    <property type="entry name" value="TONB-DEPENDENT RECEPTOR"/>
    <property type="match status" value="1"/>
</dbReference>
<evidence type="ECO:0000256" key="5">
    <source>
        <dbReference type="ARBA" id="ARBA00022729"/>
    </source>
</evidence>
<evidence type="ECO:0000259" key="14">
    <source>
        <dbReference type="Pfam" id="PF07715"/>
    </source>
</evidence>
<name>A0A1E5IS27_SHECO</name>
<accession>A0A1E5IS27</accession>
<evidence type="ECO:0000256" key="1">
    <source>
        <dbReference type="ARBA" id="ARBA00004571"/>
    </source>
</evidence>
<comment type="similarity">
    <text evidence="9 11">Belongs to the TonB-dependent receptor family.</text>
</comment>
<evidence type="ECO:0000256" key="2">
    <source>
        <dbReference type="ARBA" id="ARBA00022448"/>
    </source>
</evidence>
<evidence type="ECO:0000256" key="7">
    <source>
        <dbReference type="ARBA" id="ARBA00023136"/>
    </source>
</evidence>
<evidence type="ECO:0000313" key="15">
    <source>
        <dbReference type="EMBL" id="OEG72753.1"/>
    </source>
</evidence>
<reference evidence="15 16" key="1">
    <citation type="submission" date="2016-07" db="EMBL/GenBank/DDBJ databases">
        <title>Whole-genome of two Shewanella species isolated from a digestive organ of sea cucumber Apostichopus japonicus Selenka 1867.</title>
        <authorList>
            <person name="Hong H.-H."/>
            <person name="Choi H."/>
            <person name="Cheon S."/>
            <person name="Oh J.-S."/>
            <person name="Lee H.-G."/>
            <person name="Park C."/>
        </authorList>
    </citation>
    <scope>NUCLEOTIDE SEQUENCE [LARGE SCALE GENOMIC DNA]</scope>
    <source>
        <strain evidence="15 16">CSB03KR</strain>
    </source>
</reference>
<evidence type="ECO:0000256" key="11">
    <source>
        <dbReference type="RuleBase" id="RU003357"/>
    </source>
</evidence>
<dbReference type="InterPro" id="IPR037066">
    <property type="entry name" value="Plug_dom_sf"/>
</dbReference>
<dbReference type="Proteomes" id="UP000095230">
    <property type="component" value="Unassembled WGS sequence"/>
</dbReference>
<keyword evidence="5 12" id="KW-0732">Signal</keyword>
<dbReference type="Pfam" id="PF00593">
    <property type="entry name" value="TonB_dep_Rec_b-barrel"/>
    <property type="match status" value="1"/>
</dbReference>
<keyword evidence="2 9" id="KW-0813">Transport</keyword>
<proteinExistence type="inferred from homology"/>
<dbReference type="RefSeq" id="WP_069671855.1">
    <property type="nucleotide sequence ID" value="NZ_JAWWDQ010000001.1"/>
</dbReference>
<dbReference type="Pfam" id="PF07715">
    <property type="entry name" value="Plug"/>
    <property type="match status" value="1"/>
</dbReference>
<keyword evidence="6 11" id="KW-0798">TonB box</keyword>
<evidence type="ECO:0000256" key="4">
    <source>
        <dbReference type="ARBA" id="ARBA00022692"/>
    </source>
</evidence>
<dbReference type="STRING" id="23.BEL05_10795"/>
<feature type="chain" id="PRO_5009179088" evidence="12">
    <location>
        <begin position="26"/>
        <end position="921"/>
    </location>
</feature>
<dbReference type="InterPro" id="IPR012910">
    <property type="entry name" value="Plug_dom"/>
</dbReference>
<evidence type="ECO:0000313" key="16">
    <source>
        <dbReference type="Proteomes" id="UP000095230"/>
    </source>
</evidence>
<comment type="subcellular location">
    <subcellularLocation>
        <location evidence="1 9">Cell outer membrane</location>
        <topology evidence="1 9">Multi-pass membrane protein</topology>
    </subcellularLocation>
</comment>
<dbReference type="AlphaFoldDB" id="A0A1E5IS27"/>
<feature type="short sequence motif" description="TonB C-terminal box" evidence="10">
    <location>
        <begin position="904"/>
        <end position="921"/>
    </location>
</feature>
<dbReference type="Gene3D" id="2.40.170.20">
    <property type="entry name" value="TonB-dependent receptor, beta-barrel domain"/>
    <property type="match status" value="1"/>
</dbReference>
<evidence type="ECO:0000256" key="9">
    <source>
        <dbReference type="PROSITE-ProRule" id="PRU01360"/>
    </source>
</evidence>
<dbReference type="PANTHER" id="PTHR47234">
    <property type="match status" value="1"/>
</dbReference>
<sequence length="921" mass="101359">MKPQLKQSALTVALAMALTPVLSIAAETNTTGTQSAKMEKIEVTGSRIKRTDFEGVAPVTVISADDIANSGLSSISEILQASVANTGGSLNGESDGFTDSASSVNLRGMGANRTLVLINGRRQASFPSAAGGTTNFVDTSDIPTAAVERIEILTGGASAIYGSDAVGGVVNIILKKQYEGAKVAAKYNHPTQGGGEQLDLSYLQGFNTEKSQTLVMLEYKKVEAIKTEQRDGLYSPAYYEDEDGDIRWGAGPYGDATPSSWGAWIRDYGKVYTDSKYSPLDNTQCTERFGDKGIYIPAGTYDCYYDKYADRGLQSAYDRLNLVVNTTYDLNDDWQLYGMINASYKEASKYKDEKGFGVYIYEDEATGAMSYDANAFEDSNKFQMRRRMEEFPGDRTYETQNTKAAFSFGANGTVGDYELDLSWSSGFNRYEKQNTHMVSADALLDIVTFNPNDSDPTKWYPNNALTSEQIDQLIGSATKDSTSSMHQFQAVFTGDLMELSAGTIGFATTAEWARESYEDTLDEITMSGGYIGMGGTGGEGDRDRVAIAGELQIPLLADLTGVKSLDLSAALRYDHYLDDSSVGGATTPQVGITYRPVSEVMIRANMGKSFRAPDMHRLYAGLTRSFGSTDYVHPTIPGEIYEDSYDGFSSGNLNLTEEKGDFWNLGLVANLSDNADLTLDWWNIELEGAVKTISTNEMLDDNRFDQTANYNSCENMDIVGYVTELDDDGIRNLACMRKGPINSAYEASEGIDASVNYRFPETSAGEFKLKLAASYLLKKEYQESVDTEIEDETKTNYVPKWKGNASLTWNLADFSATLAYYYTGKAVGEDTFTLIDADGDDYEVDDYPDTLDAYQTINLTLAYSTPWKGKFSAGVKNLTDEMPPLFDERNDRHNDWPFFEEDNSSYSTVGRTLFLGYSQKF</sequence>
<evidence type="ECO:0000256" key="3">
    <source>
        <dbReference type="ARBA" id="ARBA00022452"/>
    </source>
</evidence>
<evidence type="ECO:0000256" key="12">
    <source>
        <dbReference type="SAM" id="SignalP"/>
    </source>
</evidence>
<organism evidence="15 16">
    <name type="scientific">Shewanella colwelliana</name>
    <name type="common">Alteromonas colwelliana</name>
    <dbReference type="NCBI Taxonomy" id="23"/>
    <lineage>
        <taxon>Bacteria</taxon>
        <taxon>Pseudomonadati</taxon>
        <taxon>Pseudomonadota</taxon>
        <taxon>Gammaproteobacteria</taxon>
        <taxon>Alteromonadales</taxon>
        <taxon>Shewanellaceae</taxon>
        <taxon>Shewanella</taxon>
    </lineage>
</organism>
<feature type="domain" description="TonB-dependent receptor plug" evidence="14">
    <location>
        <begin position="57"/>
        <end position="169"/>
    </location>
</feature>
<gene>
    <name evidence="15" type="ORF">BEL05_10795</name>
</gene>
<keyword evidence="8 9" id="KW-0998">Cell outer membrane</keyword>
<dbReference type="InterPro" id="IPR036942">
    <property type="entry name" value="Beta-barrel_TonB_sf"/>
</dbReference>
<dbReference type="Gene3D" id="2.170.130.10">
    <property type="entry name" value="TonB-dependent receptor, plug domain"/>
    <property type="match status" value="1"/>
</dbReference>